<dbReference type="RefSeq" id="WP_145266233.1">
    <property type="nucleotide sequence ID" value="NZ_CP036426.1"/>
</dbReference>
<feature type="binding site" evidence="6">
    <location>
        <position position="109"/>
    </location>
    <ligand>
        <name>substrate</name>
    </ligand>
</feature>
<dbReference type="Pfam" id="PF04227">
    <property type="entry name" value="Indigoidine_A"/>
    <property type="match status" value="1"/>
</dbReference>
<feature type="active site" description="Nucleophile" evidence="6">
    <location>
        <position position="163"/>
    </location>
</feature>
<sequence>MIARDEAIVIAAEVRDALGSGAPVVALESTLIAHGLPRPKNLQVARQAERAVREAGAVPATVAVLGGRIKVGLDEGELCRLAGLDGVLKAGRRDLAPAVSSARDAATTVSATLWVARRVGIRAFATGGLGGVHRGAGESFDISTDLDELSRADGCLVVCSGAKTILDLPATLERLETLGVLVVGYRTGELPGFTSPGTGLPLEHRVDDPASAAALVVAHRALGLPGAVVLAQPVPGADAPDEAVMEAALRSALEEARRSGVSGKALTPFLLSRIHAETGGESLRANAALIVSNAGLAARVAAAIGPG</sequence>
<dbReference type="Proteomes" id="UP000317835">
    <property type="component" value="Chromosome"/>
</dbReference>
<evidence type="ECO:0000313" key="8">
    <source>
        <dbReference type="Proteomes" id="UP000317835"/>
    </source>
</evidence>
<dbReference type="AlphaFoldDB" id="A0A518GUK8"/>
<dbReference type="PANTHER" id="PTHR42909">
    <property type="entry name" value="ZGC:136858"/>
    <property type="match status" value="1"/>
</dbReference>
<dbReference type="GO" id="GO:0004730">
    <property type="term" value="F:pseudouridylate synthase activity"/>
    <property type="evidence" value="ECO:0007669"/>
    <property type="project" value="UniProtKB-UniRule"/>
</dbReference>
<dbReference type="GO" id="GO:0016798">
    <property type="term" value="F:hydrolase activity, acting on glycosyl bonds"/>
    <property type="evidence" value="ECO:0007669"/>
    <property type="project" value="UniProtKB-KW"/>
</dbReference>
<comment type="catalytic activity">
    <reaction evidence="6">
        <text>D-ribose 5-phosphate + uracil = psi-UMP + H2O</text>
        <dbReference type="Rhea" id="RHEA:18337"/>
        <dbReference type="ChEBI" id="CHEBI:15377"/>
        <dbReference type="ChEBI" id="CHEBI:17568"/>
        <dbReference type="ChEBI" id="CHEBI:58380"/>
        <dbReference type="ChEBI" id="CHEBI:78346"/>
        <dbReference type="EC" id="4.2.1.70"/>
    </reaction>
</comment>
<reference evidence="7 8" key="1">
    <citation type="submission" date="2019-02" db="EMBL/GenBank/DDBJ databases">
        <title>Deep-cultivation of Planctomycetes and their phenomic and genomic characterization uncovers novel biology.</title>
        <authorList>
            <person name="Wiegand S."/>
            <person name="Jogler M."/>
            <person name="Boedeker C."/>
            <person name="Pinto D."/>
            <person name="Vollmers J."/>
            <person name="Rivas-Marin E."/>
            <person name="Kohn T."/>
            <person name="Peeters S.H."/>
            <person name="Heuer A."/>
            <person name="Rast P."/>
            <person name="Oberbeckmann S."/>
            <person name="Bunk B."/>
            <person name="Jeske O."/>
            <person name="Meyerdierks A."/>
            <person name="Storesund J.E."/>
            <person name="Kallscheuer N."/>
            <person name="Luecker S."/>
            <person name="Lage O.M."/>
            <person name="Pohl T."/>
            <person name="Merkel B.J."/>
            <person name="Hornburger P."/>
            <person name="Mueller R.-W."/>
            <person name="Bruemmer F."/>
            <person name="Labrenz M."/>
            <person name="Spormann A.M."/>
            <person name="Op den Camp H."/>
            <person name="Overmann J."/>
            <person name="Amann R."/>
            <person name="Jetten M.S.M."/>
            <person name="Mascher T."/>
            <person name="Medema M.H."/>
            <person name="Devos D.P."/>
            <person name="Kaster A.-K."/>
            <person name="Ovreas L."/>
            <person name="Rohde M."/>
            <person name="Galperin M.Y."/>
            <person name="Jogler C."/>
        </authorList>
    </citation>
    <scope>NUCLEOTIDE SEQUENCE [LARGE SCALE GENOMIC DNA]</scope>
    <source>
        <strain evidence="7 8">ElP</strain>
    </source>
</reference>
<dbReference type="PANTHER" id="PTHR42909:SF1">
    <property type="entry name" value="CARBOHYDRATE KINASE PFKB DOMAIN-CONTAINING PROTEIN"/>
    <property type="match status" value="1"/>
</dbReference>
<organism evidence="7 8">
    <name type="scientific">Tautonia plasticadhaerens</name>
    <dbReference type="NCBI Taxonomy" id="2527974"/>
    <lineage>
        <taxon>Bacteria</taxon>
        <taxon>Pseudomonadati</taxon>
        <taxon>Planctomycetota</taxon>
        <taxon>Planctomycetia</taxon>
        <taxon>Isosphaerales</taxon>
        <taxon>Isosphaeraceae</taxon>
        <taxon>Tautonia</taxon>
    </lineage>
</organism>
<name>A0A518GUK8_9BACT</name>
<gene>
    <name evidence="6 7" type="primary">psuG</name>
    <name evidence="7" type="ORF">ElP_00850</name>
</gene>
<dbReference type="KEGG" id="tpla:ElP_00850"/>
<feature type="binding site" evidence="6">
    <location>
        <begin position="143"/>
        <end position="145"/>
    </location>
    <ligand>
        <name>substrate</name>
    </ligand>
</feature>
<feature type="active site" description="Proton donor" evidence="6">
    <location>
        <position position="28"/>
    </location>
</feature>
<feature type="binding site" evidence="6">
    <location>
        <position position="141"/>
    </location>
    <ligand>
        <name>Mn(2+)</name>
        <dbReference type="ChEBI" id="CHEBI:29035"/>
    </ligand>
</feature>
<dbReference type="EC" id="4.2.1.70" evidence="6"/>
<comment type="function">
    <text evidence="6">Catalyzes the reversible cleavage of pseudouridine 5'-phosphate (PsiMP) to ribose 5-phosphate and uracil. Functions biologically in the cleavage direction, as part of a pseudouridine degradation pathway.</text>
</comment>
<comment type="similarity">
    <text evidence="6">Belongs to the pseudouridine-5'-phosphate glycosidase family.</text>
</comment>
<evidence type="ECO:0000256" key="6">
    <source>
        <dbReference type="HAMAP-Rule" id="MF_01876"/>
    </source>
</evidence>
<evidence type="ECO:0000256" key="4">
    <source>
        <dbReference type="ARBA" id="ARBA00023239"/>
    </source>
</evidence>
<comment type="subunit">
    <text evidence="6">Homotrimer.</text>
</comment>
<keyword evidence="4 6" id="KW-0456">Lyase</keyword>
<dbReference type="GO" id="GO:0046872">
    <property type="term" value="F:metal ion binding"/>
    <property type="evidence" value="ECO:0007669"/>
    <property type="project" value="UniProtKB-KW"/>
</dbReference>
<keyword evidence="2 6" id="KW-0378">Hydrolase</keyword>
<dbReference type="HAMAP" id="MF_01876">
    <property type="entry name" value="PsiMP_glycosidase"/>
    <property type="match status" value="1"/>
</dbReference>
<accession>A0A518GUK8</accession>
<dbReference type="Gene3D" id="3.40.1790.10">
    <property type="entry name" value="Indigoidine synthase domain"/>
    <property type="match status" value="1"/>
</dbReference>
<dbReference type="SUPFAM" id="SSF110581">
    <property type="entry name" value="Indigoidine synthase A-like"/>
    <property type="match status" value="1"/>
</dbReference>
<feature type="binding site" evidence="6">
    <location>
        <position position="89"/>
    </location>
    <ligand>
        <name>substrate</name>
    </ligand>
</feature>
<dbReference type="OrthoDB" id="9805870at2"/>
<dbReference type="InterPro" id="IPR007342">
    <property type="entry name" value="PsuG"/>
</dbReference>
<protein>
    <recommendedName>
        <fullName evidence="6">Pseudouridine-5'-phosphate glycosidase</fullName>
        <shortName evidence="6">PsiMP glycosidase</shortName>
        <ecNumber evidence="6">4.2.1.70</ecNumber>
    </recommendedName>
</protein>
<evidence type="ECO:0000256" key="1">
    <source>
        <dbReference type="ARBA" id="ARBA00022723"/>
    </source>
</evidence>
<dbReference type="InterPro" id="IPR022830">
    <property type="entry name" value="Indigdn_synthA-like"/>
</dbReference>
<dbReference type="GO" id="GO:0005737">
    <property type="term" value="C:cytoplasm"/>
    <property type="evidence" value="ECO:0007669"/>
    <property type="project" value="TreeGrafter"/>
</dbReference>
<dbReference type="EMBL" id="CP036426">
    <property type="protein sequence ID" value="QDV32262.1"/>
    <property type="molecule type" value="Genomic_DNA"/>
</dbReference>
<evidence type="ECO:0000256" key="2">
    <source>
        <dbReference type="ARBA" id="ARBA00022801"/>
    </source>
</evidence>
<evidence type="ECO:0000256" key="3">
    <source>
        <dbReference type="ARBA" id="ARBA00023211"/>
    </source>
</evidence>
<evidence type="ECO:0000256" key="5">
    <source>
        <dbReference type="ARBA" id="ARBA00023295"/>
    </source>
</evidence>
<keyword evidence="8" id="KW-1185">Reference proteome</keyword>
<evidence type="ECO:0000313" key="7">
    <source>
        <dbReference type="EMBL" id="QDV32262.1"/>
    </source>
</evidence>
<keyword evidence="1 6" id="KW-0479">Metal-binding</keyword>
<comment type="cofactor">
    <cofactor evidence="6">
        <name>Mn(2+)</name>
        <dbReference type="ChEBI" id="CHEBI:29035"/>
    </cofactor>
    <text evidence="6">Binds 1 Mn(2+) ion per subunit.</text>
</comment>
<dbReference type="GO" id="GO:0046113">
    <property type="term" value="P:nucleobase catabolic process"/>
    <property type="evidence" value="ECO:0007669"/>
    <property type="project" value="UniProtKB-UniRule"/>
</dbReference>
<keyword evidence="5 6" id="KW-0326">Glycosidase</keyword>
<proteinExistence type="inferred from homology"/>
<keyword evidence="3 6" id="KW-0464">Manganese</keyword>